<dbReference type="NCBIfam" id="NF046040">
    <property type="entry name" value="RelB_antitoxin"/>
    <property type="match status" value="1"/>
</dbReference>
<dbReference type="Pfam" id="PF19807">
    <property type="entry name" value="DUF6290"/>
    <property type="match status" value="1"/>
</dbReference>
<proteinExistence type="predicted"/>
<organism evidence="1 2">
    <name type="scientific">Leptotrichia hofstadii</name>
    <dbReference type="NCBI Taxonomy" id="157688"/>
    <lineage>
        <taxon>Bacteria</taxon>
        <taxon>Fusobacteriati</taxon>
        <taxon>Fusobacteriota</taxon>
        <taxon>Fusobacteriia</taxon>
        <taxon>Fusobacteriales</taxon>
        <taxon>Leptotrichiaceae</taxon>
        <taxon>Leptotrichia</taxon>
    </lineage>
</organism>
<evidence type="ECO:0000313" key="1">
    <source>
        <dbReference type="EMBL" id="BBM39758.1"/>
    </source>
</evidence>
<evidence type="ECO:0000313" key="2">
    <source>
        <dbReference type="Proteomes" id="UP000321892"/>
    </source>
</evidence>
<accession>A0A510JKB1</accession>
<dbReference type="OrthoDB" id="1691100at2"/>
<keyword evidence="2" id="KW-1185">Reference proteome</keyword>
<dbReference type="GeneID" id="84805459"/>
<geneLocation type="plasmid" evidence="2">
    <name>pjcm16775-1 dna</name>
</geneLocation>
<protein>
    <submittedName>
        <fullName evidence="1">Toxin-antitoxin system, antitoxin component, ribbon-helix-helix domain protein</fullName>
    </submittedName>
</protein>
<reference evidence="1 2" key="1">
    <citation type="submission" date="2019-07" db="EMBL/GenBank/DDBJ databases">
        <title>Complete Genome Sequence of Leptotrichia hofstadii Strain JCM16775.</title>
        <authorList>
            <person name="Watanabe S."/>
            <person name="Cui L."/>
        </authorList>
    </citation>
    <scope>NUCLEOTIDE SEQUENCE [LARGE SCALE GENOMIC DNA]</scope>
    <source>
        <strain evidence="1 2">JCM16775</strain>
        <plasmid evidence="2">pjcm16775-1 dna</plasmid>
    </source>
</reference>
<dbReference type="Proteomes" id="UP000321892">
    <property type="component" value="Plasmid pjcm16775-1 dna"/>
</dbReference>
<dbReference type="InterPro" id="IPR046257">
    <property type="entry name" value="DUF6290"/>
</dbReference>
<dbReference type="KEGG" id="lhf:JCM16775_p1007"/>
<name>A0A510JKB1_9FUSO</name>
<gene>
    <name evidence="1" type="ORF">JCM16775_p1007</name>
</gene>
<dbReference type="RefSeq" id="WP_006806162.1">
    <property type="nucleotide sequence ID" value="NZ_AP019824.1"/>
</dbReference>
<sequence>MASISLKVSDMEKKFLQSMAQFEGVTLSELIKSKVFDSLEDEYDAKIADLRLSEYESYLKNGGEVLKWEEL</sequence>
<dbReference type="AlphaFoldDB" id="A0A510JKB1"/>
<dbReference type="EMBL" id="AP019824">
    <property type="protein sequence ID" value="BBM39758.1"/>
    <property type="molecule type" value="Genomic_DNA"/>
</dbReference>
<keyword evidence="1" id="KW-0614">Plasmid</keyword>